<dbReference type="EMBL" id="KQ980895">
    <property type="protein sequence ID" value="KYN11744.1"/>
    <property type="molecule type" value="Genomic_DNA"/>
</dbReference>
<evidence type="ECO:0000313" key="3">
    <source>
        <dbReference type="Proteomes" id="UP000078492"/>
    </source>
</evidence>
<proteinExistence type="predicted"/>
<protein>
    <recommendedName>
        <fullName evidence="1">WIF domain-containing protein</fullName>
    </recommendedName>
</protein>
<dbReference type="AlphaFoldDB" id="A0A151IVI2"/>
<organism evidence="2 3">
    <name type="scientific">Trachymyrmex cornetzi</name>
    <dbReference type="NCBI Taxonomy" id="471704"/>
    <lineage>
        <taxon>Eukaryota</taxon>
        <taxon>Metazoa</taxon>
        <taxon>Ecdysozoa</taxon>
        <taxon>Arthropoda</taxon>
        <taxon>Hexapoda</taxon>
        <taxon>Insecta</taxon>
        <taxon>Pterygota</taxon>
        <taxon>Neoptera</taxon>
        <taxon>Endopterygota</taxon>
        <taxon>Hymenoptera</taxon>
        <taxon>Apocrita</taxon>
        <taxon>Aculeata</taxon>
        <taxon>Formicoidea</taxon>
        <taxon>Formicidae</taxon>
        <taxon>Myrmicinae</taxon>
        <taxon>Trachymyrmex</taxon>
    </lineage>
</organism>
<name>A0A151IVI2_9HYME</name>
<evidence type="ECO:0000259" key="1">
    <source>
        <dbReference type="PROSITE" id="PS50814"/>
    </source>
</evidence>
<dbReference type="PROSITE" id="PS50814">
    <property type="entry name" value="WIF"/>
    <property type="match status" value="1"/>
</dbReference>
<dbReference type="InterPro" id="IPR003306">
    <property type="entry name" value="WIF"/>
</dbReference>
<sequence>MSAHLPSRREEPPLSSPPALPVFSVFLPCVLQSAPRFALSFHLFVCCAHPSRRLARVKVVRSCALCIPQQRSRASFYARIGSVDGG</sequence>
<keyword evidence="3" id="KW-1185">Reference proteome</keyword>
<accession>A0A151IVI2</accession>
<feature type="domain" description="WIF" evidence="1">
    <location>
        <begin position="1"/>
        <end position="66"/>
    </location>
</feature>
<evidence type="ECO:0000313" key="2">
    <source>
        <dbReference type="EMBL" id="KYN11744.1"/>
    </source>
</evidence>
<dbReference type="Proteomes" id="UP000078492">
    <property type="component" value="Unassembled WGS sequence"/>
</dbReference>
<gene>
    <name evidence="2" type="ORF">ALC57_16078</name>
</gene>
<reference evidence="2 3" key="1">
    <citation type="submission" date="2015-09" db="EMBL/GenBank/DDBJ databases">
        <title>Trachymyrmex cornetzi WGS genome.</title>
        <authorList>
            <person name="Nygaard S."/>
            <person name="Hu H."/>
            <person name="Boomsma J."/>
            <person name="Zhang G."/>
        </authorList>
    </citation>
    <scope>NUCLEOTIDE SEQUENCE [LARGE SCALE GENOMIC DNA]</scope>
    <source>
        <strain evidence="2">Tcor2-1</strain>
        <tissue evidence="2">Whole body</tissue>
    </source>
</reference>